<evidence type="ECO:0000313" key="1">
    <source>
        <dbReference type="EMBL" id="KAI0046529.1"/>
    </source>
</evidence>
<name>A0ACB8RR93_9AGAM</name>
<dbReference type="EMBL" id="MU275923">
    <property type="protein sequence ID" value="KAI0046529.1"/>
    <property type="molecule type" value="Genomic_DNA"/>
</dbReference>
<keyword evidence="2" id="KW-1185">Reference proteome</keyword>
<gene>
    <name evidence="1" type="ORF">FA95DRAFT_1358700</name>
</gene>
<protein>
    <submittedName>
        <fullName evidence="1">Uncharacterized protein</fullName>
    </submittedName>
</protein>
<organism evidence="1 2">
    <name type="scientific">Auriscalpium vulgare</name>
    <dbReference type="NCBI Taxonomy" id="40419"/>
    <lineage>
        <taxon>Eukaryota</taxon>
        <taxon>Fungi</taxon>
        <taxon>Dikarya</taxon>
        <taxon>Basidiomycota</taxon>
        <taxon>Agaricomycotina</taxon>
        <taxon>Agaricomycetes</taxon>
        <taxon>Russulales</taxon>
        <taxon>Auriscalpiaceae</taxon>
        <taxon>Auriscalpium</taxon>
    </lineage>
</organism>
<evidence type="ECO:0000313" key="2">
    <source>
        <dbReference type="Proteomes" id="UP000814033"/>
    </source>
</evidence>
<dbReference type="Proteomes" id="UP000814033">
    <property type="component" value="Unassembled WGS sequence"/>
</dbReference>
<reference evidence="1" key="2">
    <citation type="journal article" date="2022" name="New Phytol.">
        <title>Evolutionary transition to the ectomycorrhizal habit in the genomes of a hyperdiverse lineage of mushroom-forming fungi.</title>
        <authorList>
            <person name="Looney B."/>
            <person name="Miyauchi S."/>
            <person name="Morin E."/>
            <person name="Drula E."/>
            <person name="Courty P.E."/>
            <person name="Kohler A."/>
            <person name="Kuo A."/>
            <person name="LaButti K."/>
            <person name="Pangilinan J."/>
            <person name="Lipzen A."/>
            <person name="Riley R."/>
            <person name="Andreopoulos W."/>
            <person name="He G."/>
            <person name="Johnson J."/>
            <person name="Nolan M."/>
            <person name="Tritt A."/>
            <person name="Barry K.W."/>
            <person name="Grigoriev I.V."/>
            <person name="Nagy L.G."/>
            <person name="Hibbett D."/>
            <person name="Henrissat B."/>
            <person name="Matheny P.B."/>
            <person name="Labbe J."/>
            <person name="Martin F.M."/>
        </authorList>
    </citation>
    <scope>NUCLEOTIDE SEQUENCE</scope>
    <source>
        <strain evidence="1">FP105234-sp</strain>
    </source>
</reference>
<comment type="caution">
    <text evidence="1">The sequence shown here is derived from an EMBL/GenBank/DDBJ whole genome shotgun (WGS) entry which is preliminary data.</text>
</comment>
<reference evidence="1" key="1">
    <citation type="submission" date="2021-02" db="EMBL/GenBank/DDBJ databases">
        <authorList>
            <consortium name="DOE Joint Genome Institute"/>
            <person name="Ahrendt S."/>
            <person name="Looney B.P."/>
            <person name="Miyauchi S."/>
            <person name="Morin E."/>
            <person name="Drula E."/>
            <person name="Courty P.E."/>
            <person name="Chicoki N."/>
            <person name="Fauchery L."/>
            <person name="Kohler A."/>
            <person name="Kuo A."/>
            <person name="Labutti K."/>
            <person name="Pangilinan J."/>
            <person name="Lipzen A."/>
            <person name="Riley R."/>
            <person name="Andreopoulos W."/>
            <person name="He G."/>
            <person name="Johnson J."/>
            <person name="Barry K.W."/>
            <person name="Grigoriev I.V."/>
            <person name="Nagy L."/>
            <person name="Hibbett D."/>
            <person name="Henrissat B."/>
            <person name="Matheny P.B."/>
            <person name="Labbe J."/>
            <person name="Martin F."/>
        </authorList>
    </citation>
    <scope>NUCLEOTIDE SEQUENCE</scope>
    <source>
        <strain evidence="1">FP105234-sp</strain>
    </source>
</reference>
<sequence>MDAHPPGKPTTPTSPQRLALQKLAPHVFPSHRRASKPKPTSNPRHPRSPLAPRLPASDKDSHASRSDQSVGAAPSDASTRRPSSVSGATGDINDLVDELGRQAAAIWEQNRRQAAAHKEQIKSLTASYAAIADSNAALVAELRARIAHLEQESAELKQRLAASGQ</sequence>
<proteinExistence type="predicted"/>
<accession>A0ACB8RR93</accession>